<dbReference type="RefSeq" id="WP_076556990.1">
    <property type="nucleotide sequence ID" value="NZ_FTOC01000002.1"/>
</dbReference>
<dbReference type="Gene3D" id="3.30.70.930">
    <property type="match status" value="2"/>
</dbReference>
<proteinExistence type="predicted"/>
<dbReference type="EMBL" id="FTOC01000002">
    <property type="protein sequence ID" value="SIS39884.1"/>
    <property type="molecule type" value="Genomic_DNA"/>
</dbReference>
<accession>A0A1N7IS11</accession>
<dbReference type="PIRSF" id="PIRSF021331">
    <property type="entry name" value="YkoF"/>
    <property type="match status" value="1"/>
</dbReference>
<organism evidence="3 4">
    <name type="scientific">Salimicrobium flavidum</name>
    <dbReference type="NCBI Taxonomy" id="570947"/>
    <lineage>
        <taxon>Bacteria</taxon>
        <taxon>Bacillati</taxon>
        <taxon>Bacillota</taxon>
        <taxon>Bacilli</taxon>
        <taxon>Bacillales</taxon>
        <taxon>Bacillaceae</taxon>
        <taxon>Salimicrobium</taxon>
    </lineage>
</organism>
<dbReference type="AlphaFoldDB" id="A0A1N7IS11"/>
<reference evidence="4" key="1">
    <citation type="submission" date="2017-01" db="EMBL/GenBank/DDBJ databases">
        <authorList>
            <person name="Varghese N."/>
            <person name="Submissions S."/>
        </authorList>
    </citation>
    <scope>NUCLEOTIDE SEQUENCE [LARGE SCALE GENOMIC DNA]</scope>
    <source>
        <strain evidence="4">DSM 23127</strain>
    </source>
</reference>
<dbReference type="InterPro" id="IPR015835">
    <property type="entry name" value="HMP/thiamine-bd"/>
</dbReference>
<feature type="binding site" evidence="1">
    <location>
        <position position="49"/>
    </location>
    <ligand>
        <name>thiamine</name>
        <dbReference type="ChEBI" id="CHEBI:18385"/>
    </ligand>
</feature>
<feature type="domain" description="Thiamin/hydroxymethyl pyrimidine-binding YkoF putative" evidence="2">
    <location>
        <begin position="10"/>
        <end position="89"/>
    </location>
</feature>
<dbReference type="Proteomes" id="UP000187608">
    <property type="component" value="Unassembled WGS sequence"/>
</dbReference>
<dbReference type="InterPro" id="IPR029756">
    <property type="entry name" value="MTH1187/YkoF-like"/>
</dbReference>
<dbReference type="GO" id="GO:0030975">
    <property type="term" value="F:thiamine binding"/>
    <property type="evidence" value="ECO:0007669"/>
    <property type="project" value="InterPro"/>
</dbReference>
<dbReference type="SUPFAM" id="SSF89957">
    <property type="entry name" value="MTH1187/YkoF-like"/>
    <property type="match status" value="1"/>
</dbReference>
<sequence>MSQQCGNSRIAGCSFSVHPMSDEFVEHIKGSLKETDTSNVWIDTDEVTTTVRGEIEHVFDVTRAVYLQIARSGVHVAFNATYSIGCPGDSEGDQYTGDIGDPANGLRDVKQNTNAKFSLYPMGGGDYMDVIYREIDRMKEKGIEVSAAHYATKLSGDVNAMFEGLEDVFCETEKSGSSHTVMTVTMSANSPSEKGKRS</sequence>
<evidence type="ECO:0000259" key="2">
    <source>
        <dbReference type="Pfam" id="PF07615"/>
    </source>
</evidence>
<feature type="binding site" evidence="1">
    <location>
        <position position="17"/>
    </location>
    <ligand>
        <name>thiamine</name>
        <dbReference type="ChEBI" id="CHEBI:18385"/>
    </ligand>
</feature>
<keyword evidence="4" id="KW-1185">Reference proteome</keyword>
<dbReference type="Pfam" id="PF07615">
    <property type="entry name" value="Ykof"/>
    <property type="match status" value="2"/>
</dbReference>
<feature type="domain" description="Thiamin/hydroxymethyl pyrimidine-binding YkoF putative" evidence="2">
    <location>
        <begin position="113"/>
        <end position="193"/>
    </location>
</feature>
<evidence type="ECO:0000313" key="4">
    <source>
        <dbReference type="Proteomes" id="UP000187608"/>
    </source>
</evidence>
<evidence type="ECO:0000256" key="1">
    <source>
        <dbReference type="PIRSR" id="PIRSR021331-1"/>
    </source>
</evidence>
<evidence type="ECO:0000313" key="3">
    <source>
        <dbReference type="EMBL" id="SIS39884.1"/>
    </source>
</evidence>
<gene>
    <name evidence="3" type="ORF">SAMN05421687_10278</name>
</gene>
<dbReference type="STRING" id="570947.SAMN05421687_10278"/>
<protein>
    <submittedName>
        <fullName evidence="3">YKOF-related Family</fullName>
    </submittedName>
</protein>
<dbReference type="InterPro" id="IPR011522">
    <property type="entry name" value="Thiamin/HMP-bd_put_YkoF"/>
</dbReference>
<dbReference type="OrthoDB" id="7767286at2"/>
<name>A0A1N7IS11_9BACI</name>